<dbReference type="Proteomes" id="UP000199696">
    <property type="component" value="Unassembled WGS sequence"/>
</dbReference>
<dbReference type="Pfam" id="PF01345">
    <property type="entry name" value="DUF11"/>
    <property type="match status" value="1"/>
</dbReference>
<keyword evidence="4" id="KW-1185">Reference proteome</keyword>
<dbReference type="InterPro" id="IPR001434">
    <property type="entry name" value="OmcB-like_DUF11"/>
</dbReference>
<feature type="chain" id="PRO_5008747003" description="DUF11 domain-containing protein" evidence="1">
    <location>
        <begin position="29"/>
        <end position="286"/>
    </location>
</feature>
<reference evidence="4" key="1">
    <citation type="submission" date="2016-06" db="EMBL/GenBank/DDBJ databases">
        <authorList>
            <person name="Varghese N."/>
            <person name="Submissions Spin"/>
        </authorList>
    </citation>
    <scope>NUCLEOTIDE SEQUENCE [LARGE SCALE GENOMIC DNA]</scope>
    <source>
        <strain evidence="4">DSM 44814</strain>
    </source>
</reference>
<evidence type="ECO:0000313" key="4">
    <source>
        <dbReference type="Proteomes" id="UP000199696"/>
    </source>
</evidence>
<evidence type="ECO:0000256" key="1">
    <source>
        <dbReference type="SAM" id="SignalP"/>
    </source>
</evidence>
<dbReference type="EMBL" id="FMHY01000002">
    <property type="protein sequence ID" value="SCL44644.1"/>
    <property type="molecule type" value="Genomic_DNA"/>
</dbReference>
<evidence type="ECO:0000313" key="3">
    <source>
        <dbReference type="EMBL" id="SCL44644.1"/>
    </source>
</evidence>
<keyword evidence="1" id="KW-0732">Signal</keyword>
<dbReference type="OrthoDB" id="9834170at2"/>
<name>A0A1C6TS59_9ACTN</name>
<proteinExistence type="predicted"/>
<protein>
    <recommendedName>
        <fullName evidence="2">DUF11 domain-containing protein</fullName>
    </recommendedName>
</protein>
<feature type="domain" description="DUF11" evidence="2">
    <location>
        <begin position="162"/>
        <end position="274"/>
    </location>
</feature>
<organism evidence="3 4">
    <name type="scientific">Micromonospora eburnea</name>
    <dbReference type="NCBI Taxonomy" id="227316"/>
    <lineage>
        <taxon>Bacteria</taxon>
        <taxon>Bacillati</taxon>
        <taxon>Actinomycetota</taxon>
        <taxon>Actinomycetes</taxon>
        <taxon>Micromonosporales</taxon>
        <taxon>Micromonosporaceae</taxon>
        <taxon>Micromonospora</taxon>
    </lineage>
</organism>
<sequence length="286" mass="29444">MSVLSRRLAAIVTGTLIAFFAMPGVAQAAGVGLAPYFIEYGSGMSTYVGKSGTTTIPIGVMTWGKGTAKSVKLTADLSGITNKVDIIAVSSPCKRSGSKVTCNFGTRKIKGQKKIAASLSLRAKARAPIGRAGTVRLTLTASPRPSTSKVSGKVDVRPEVADLVMTSTVPVARIGQTVTISHKVVNRGPSKEPWVSLSGDVQPGTKFVGGVGCTTTSRTFNCDFSNLAVGQSRVVSVKVKVTGCDKSRGTSGGGTGWVIALPDPNIYNNNLSARVRVVGCPGPTGA</sequence>
<gene>
    <name evidence="3" type="ORF">GA0070604_0513</name>
</gene>
<accession>A0A1C6TS59</accession>
<feature type="signal peptide" evidence="1">
    <location>
        <begin position="1"/>
        <end position="28"/>
    </location>
</feature>
<dbReference type="AlphaFoldDB" id="A0A1C6TS59"/>
<evidence type="ECO:0000259" key="2">
    <source>
        <dbReference type="Pfam" id="PF01345"/>
    </source>
</evidence>
<dbReference type="RefSeq" id="WP_141721216.1">
    <property type="nucleotide sequence ID" value="NZ_FMHY01000002.1"/>
</dbReference>
<dbReference type="STRING" id="227316.GA0070604_0513"/>